<dbReference type="AlphaFoldDB" id="D1W6D1"/>
<evidence type="ECO:0000256" key="8">
    <source>
        <dbReference type="SAM" id="Coils"/>
    </source>
</evidence>
<comment type="similarity">
    <text evidence="2">Belongs to the outer membrane factor (OMF) (TC 1.B.17) family.</text>
</comment>
<gene>
    <name evidence="9" type="ORF">HMPREF0650_1138</name>
</gene>
<dbReference type="InterPro" id="IPR051906">
    <property type="entry name" value="TolC-like"/>
</dbReference>
<dbReference type="InterPro" id="IPR003423">
    <property type="entry name" value="OMP_efflux"/>
</dbReference>
<evidence type="ECO:0000256" key="4">
    <source>
        <dbReference type="ARBA" id="ARBA00022452"/>
    </source>
</evidence>
<accession>D1W6D1</accession>
<keyword evidence="7" id="KW-0998">Cell outer membrane</keyword>
<keyword evidence="10" id="KW-1185">Reference proteome</keyword>
<dbReference type="PANTHER" id="PTHR30026">
    <property type="entry name" value="OUTER MEMBRANE PROTEIN TOLC"/>
    <property type="match status" value="1"/>
</dbReference>
<proteinExistence type="inferred from homology"/>
<dbReference type="eggNOG" id="COG1538">
    <property type="taxonomic scope" value="Bacteria"/>
</dbReference>
<dbReference type="GO" id="GO:0015288">
    <property type="term" value="F:porin activity"/>
    <property type="evidence" value="ECO:0007669"/>
    <property type="project" value="TreeGrafter"/>
</dbReference>
<evidence type="ECO:0000256" key="2">
    <source>
        <dbReference type="ARBA" id="ARBA00007613"/>
    </source>
</evidence>
<reference evidence="9 10" key="1">
    <citation type="submission" date="2009-12" db="EMBL/GenBank/DDBJ databases">
        <title>Genome Sequence of Prevotella buccalis ATCC 35310.</title>
        <authorList>
            <person name="Durkin A.S."/>
            <person name="Madupu R."/>
            <person name="Torralba M."/>
            <person name="Methe B."/>
            <person name="Sutton G."/>
            <person name="Strausberg R.L."/>
            <person name="Nelson K.E."/>
        </authorList>
    </citation>
    <scope>NUCLEOTIDE SEQUENCE [LARGE SCALE GENOMIC DNA]</scope>
    <source>
        <strain evidence="9 10">ATCC 35310</strain>
    </source>
</reference>
<comment type="subcellular location">
    <subcellularLocation>
        <location evidence="1">Cell outer membrane</location>
    </subcellularLocation>
</comment>
<sequence length="466" mass="52079">MGVGDKYPIFPSNLIKHNEHGMKNICTTCLLAIIFLSLSTPIEARKWSLKDCIHYALSNNISLKKTSLKHLSAIEDTKQSQAALLPSLNAATSQNVTYRPWPQTGIAAEGYVQTSIDKVYYNGTYSVNGSWTVWNGGRNTNTVKLNKLTEKQAALDSATMANQLIEQIAQLYVQILYSSEAIAVNKSMLASSVQNEKRGEEFMKVQKMSRADMAQLTAQRAQDEYNVVEAESNLRNCKRQLKQLLQLVDEDEFEIDVPHTTDAMALQPIPTVKAVYSAALNYRPEIQNAQLGIESSNLSVKIAKASRLPVIGINAGVGTSTTSMSDYQWGNQLKNNFDIGAGISLSIPLFDNRQAKTAMNKAMLQKQNYMLDLKDKQTTLYSNIEDYWLQAVNNQNRFKAAKVSTQSAEESFRLLKAKFDEQLINIVELTDGKNKLMTAEQNELQAKYLAILNIGLLKFYQTGLME</sequence>
<comment type="caution">
    <text evidence="9">The sequence shown here is derived from an EMBL/GenBank/DDBJ whole genome shotgun (WGS) entry which is preliminary data.</text>
</comment>
<keyword evidence="8" id="KW-0175">Coiled coil</keyword>
<dbReference type="GO" id="GO:0009279">
    <property type="term" value="C:cell outer membrane"/>
    <property type="evidence" value="ECO:0007669"/>
    <property type="project" value="UniProtKB-SubCell"/>
</dbReference>
<dbReference type="Proteomes" id="UP000005283">
    <property type="component" value="Unassembled WGS sequence"/>
</dbReference>
<dbReference type="GO" id="GO:1990281">
    <property type="term" value="C:efflux pump complex"/>
    <property type="evidence" value="ECO:0007669"/>
    <property type="project" value="TreeGrafter"/>
</dbReference>
<evidence type="ECO:0000256" key="3">
    <source>
        <dbReference type="ARBA" id="ARBA00022448"/>
    </source>
</evidence>
<evidence type="ECO:0000256" key="6">
    <source>
        <dbReference type="ARBA" id="ARBA00023136"/>
    </source>
</evidence>
<keyword evidence="3" id="KW-0813">Transport</keyword>
<keyword evidence="5" id="KW-0812">Transmembrane</keyword>
<dbReference type="PANTHER" id="PTHR30026:SF20">
    <property type="entry name" value="OUTER MEMBRANE PROTEIN TOLC"/>
    <property type="match status" value="1"/>
</dbReference>
<evidence type="ECO:0000256" key="5">
    <source>
        <dbReference type="ARBA" id="ARBA00022692"/>
    </source>
</evidence>
<evidence type="ECO:0000313" key="10">
    <source>
        <dbReference type="Proteomes" id="UP000005283"/>
    </source>
</evidence>
<organism evidence="9 10">
    <name type="scientific">Hoylesella buccalis ATCC 35310</name>
    <dbReference type="NCBI Taxonomy" id="679190"/>
    <lineage>
        <taxon>Bacteria</taxon>
        <taxon>Pseudomonadati</taxon>
        <taxon>Bacteroidota</taxon>
        <taxon>Bacteroidia</taxon>
        <taxon>Bacteroidales</taxon>
        <taxon>Prevotellaceae</taxon>
        <taxon>Hoylesella</taxon>
    </lineage>
</organism>
<dbReference type="Gene3D" id="1.20.1600.10">
    <property type="entry name" value="Outer membrane efflux proteins (OEP)"/>
    <property type="match status" value="1"/>
</dbReference>
<dbReference type="SUPFAM" id="SSF56954">
    <property type="entry name" value="Outer membrane efflux proteins (OEP)"/>
    <property type="match status" value="1"/>
</dbReference>
<evidence type="ECO:0000256" key="1">
    <source>
        <dbReference type="ARBA" id="ARBA00004442"/>
    </source>
</evidence>
<name>D1W6D1_9BACT</name>
<keyword evidence="6" id="KW-0472">Membrane</keyword>
<dbReference type="STRING" id="679190.HMPREF0650_1138"/>
<feature type="coiled-coil region" evidence="8">
    <location>
        <begin position="211"/>
        <end position="254"/>
    </location>
</feature>
<evidence type="ECO:0000313" key="9">
    <source>
        <dbReference type="EMBL" id="EFA91924.1"/>
    </source>
</evidence>
<evidence type="ECO:0000256" key="7">
    <source>
        <dbReference type="ARBA" id="ARBA00023237"/>
    </source>
</evidence>
<keyword evidence="4" id="KW-1134">Transmembrane beta strand</keyword>
<dbReference type="Pfam" id="PF02321">
    <property type="entry name" value="OEP"/>
    <property type="match status" value="1"/>
</dbReference>
<dbReference type="GO" id="GO:0015562">
    <property type="term" value="F:efflux transmembrane transporter activity"/>
    <property type="evidence" value="ECO:0007669"/>
    <property type="project" value="InterPro"/>
</dbReference>
<dbReference type="EMBL" id="ADEG01000062">
    <property type="protein sequence ID" value="EFA91924.1"/>
    <property type="molecule type" value="Genomic_DNA"/>
</dbReference>
<protein>
    <submittedName>
        <fullName evidence="9">Outer membrane efflux protein</fullName>
    </submittedName>
</protein>